<evidence type="ECO:0000256" key="7">
    <source>
        <dbReference type="ARBA" id="ARBA00023065"/>
    </source>
</evidence>
<evidence type="ECO:0000256" key="5">
    <source>
        <dbReference type="ARBA" id="ARBA00022989"/>
    </source>
</evidence>
<organism evidence="13 14">
    <name type="scientific">Glycocaulis albus</name>
    <dbReference type="NCBI Taxonomy" id="1382801"/>
    <lineage>
        <taxon>Bacteria</taxon>
        <taxon>Pseudomonadati</taxon>
        <taxon>Pseudomonadota</taxon>
        <taxon>Alphaproteobacteria</taxon>
        <taxon>Maricaulales</taxon>
        <taxon>Maricaulaceae</taxon>
        <taxon>Glycocaulis</taxon>
    </lineage>
</organism>
<evidence type="ECO:0000313" key="14">
    <source>
        <dbReference type="Proteomes" id="UP000648722"/>
    </source>
</evidence>
<feature type="transmembrane region" description="Helical" evidence="12">
    <location>
        <begin position="98"/>
        <end position="122"/>
    </location>
</feature>
<evidence type="ECO:0000256" key="4">
    <source>
        <dbReference type="ARBA" id="ARBA00022692"/>
    </source>
</evidence>
<feature type="binding site" evidence="12">
    <location>
        <position position="76"/>
    </location>
    <ligand>
        <name>Na(+)</name>
        <dbReference type="ChEBI" id="CHEBI:29101"/>
        <note>structural</note>
    </ligand>
</feature>
<gene>
    <name evidence="12 13" type="primary">crcB</name>
    <name evidence="12" type="synonym">fluC</name>
    <name evidence="13" type="ORF">GCM10007420_25450</name>
</gene>
<proteinExistence type="inferred from homology"/>
<name>A0ABQ1XZP2_9PROT</name>
<evidence type="ECO:0000256" key="6">
    <source>
        <dbReference type="ARBA" id="ARBA00023053"/>
    </source>
</evidence>
<evidence type="ECO:0000256" key="1">
    <source>
        <dbReference type="ARBA" id="ARBA00004651"/>
    </source>
</evidence>
<dbReference type="PANTHER" id="PTHR28259">
    <property type="entry name" value="FLUORIDE EXPORT PROTEIN 1-RELATED"/>
    <property type="match status" value="1"/>
</dbReference>
<comment type="function">
    <text evidence="12">Fluoride-specific ion channel. Important for reducing fluoride concentration in the cell, thus reducing its toxicity.</text>
</comment>
<keyword evidence="3" id="KW-0997">Cell inner membrane</keyword>
<evidence type="ECO:0000256" key="8">
    <source>
        <dbReference type="ARBA" id="ARBA00023136"/>
    </source>
</evidence>
<feature type="binding site" evidence="12">
    <location>
        <position position="79"/>
    </location>
    <ligand>
        <name>Na(+)</name>
        <dbReference type="ChEBI" id="CHEBI:29101"/>
        <note>structural</note>
    </ligand>
</feature>
<comment type="activity regulation">
    <text evidence="12">Na(+) is not transported, but it plays an essential structural role and its presence is essential for fluoride channel function.</text>
</comment>
<sequence length="127" mass="13353">MQHLFLIAIGGALGAVARHGVNQASLRWIGPELPWGILAVNVLGSFAIGLLVGWLALAGRPEATEIRFAVGIGFLGAFTTMSAFALDIVLMIERREFLTALAYGGGTVIVSVLAVFAGLFLIRTVMA</sequence>
<comment type="similarity">
    <text evidence="10 12">Belongs to the fluoride channel Fluc/FEX (TC 1.A.43) family.</text>
</comment>
<evidence type="ECO:0000256" key="10">
    <source>
        <dbReference type="ARBA" id="ARBA00035120"/>
    </source>
</evidence>
<keyword evidence="12" id="KW-0813">Transport</keyword>
<dbReference type="Proteomes" id="UP000648722">
    <property type="component" value="Unassembled WGS sequence"/>
</dbReference>
<keyword evidence="12" id="KW-0479">Metal-binding</keyword>
<evidence type="ECO:0000313" key="13">
    <source>
        <dbReference type="EMBL" id="GGH07634.1"/>
    </source>
</evidence>
<keyword evidence="2 12" id="KW-1003">Cell membrane</keyword>
<keyword evidence="4 12" id="KW-0812">Transmembrane</keyword>
<evidence type="ECO:0000256" key="2">
    <source>
        <dbReference type="ARBA" id="ARBA00022475"/>
    </source>
</evidence>
<feature type="transmembrane region" description="Helical" evidence="12">
    <location>
        <begin position="33"/>
        <end position="56"/>
    </location>
</feature>
<comment type="catalytic activity">
    <reaction evidence="11">
        <text>fluoride(in) = fluoride(out)</text>
        <dbReference type="Rhea" id="RHEA:76159"/>
        <dbReference type="ChEBI" id="CHEBI:17051"/>
    </reaction>
    <physiologicalReaction direction="left-to-right" evidence="11">
        <dbReference type="Rhea" id="RHEA:76160"/>
    </physiologicalReaction>
</comment>
<accession>A0ABQ1XZP2</accession>
<dbReference type="PANTHER" id="PTHR28259:SF1">
    <property type="entry name" value="FLUORIDE EXPORT PROTEIN 1-RELATED"/>
    <property type="match status" value="1"/>
</dbReference>
<keyword evidence="6 12" id="KW-0915">Sodium</keyword>
<dbReference type="InterPro" id="IPR003691">
    <property type="entry name" value="FluC"/>
</dbReference>
<keyword evidence="14" id="KW-1185">Reference proteome</keyword>
<evidence type="ECO:0000256" key="12">
    <source>
        <dbReference type="HAMAP-Rule" id="MF_00454"/>
    </source>
</evidence>
<feature type="transmembrane region" description="Helical" evidence="12">
    <location>
        <begin position="68"/>
        <end position="92"/>
    </location>
</feature>
<keyword evidence="9 12" id="KW-0407">Ion channel</keyword>
<evidence type="ECO:0000256" key="3">
    <source>
        <dbReference type="ARBA" id="ARBA00022519"/>
    </source>
</evidence>
<dbReference type="Pfam" id="PF02537">
    <property type="entry name" value="CRCB"/>
    <property type="match status" value="1"/>
</dbReference>
<evidence type="ECO:0000256" key="11">
    <source>
        <dbReference type="ARBA" id="ARBA00035585"/>
    </source>
</evidence>
<comment type="subcellular location">
    <subcellularLocation>
        <location evidence="1 12">Cell membrane</location>
        <topology evidence="1 12">Multi-pass membrane protein</topology>
    </subcellularLocation>
</comment>
<dbReference type="HAMAP" id="MF_00454">
    <property type="entry name" value="FluC"/>
    <property type="match status" value="1"/>
</dbReference>
<protein>
    <recommendedName>
        <fullName evidence="12">Fluoride-specific ion channel FluC</fullName>
    </recommendedName>
</protein>
<dbReference type="RefSeq" id="WP_188452984.1">
    <property type="nucleotide sequence ID" value="NZ_BMFS01000015.1"/>
</dbReference>
<keyword evidence="5 12" id="KW-1133">Transmembrane helix</keyword>
<comment type="caution">
    <text evidence="13">The sequence shown here is derived from an EMBL/GenBank/DDBJ whole genome shotgun (WGS) entry which is preliminary data.</text>
</comment>
<keyword evidence="7 12" id="KW-0406">Ion transport</keyword>
<evidence type="ECO:0000256" key="9">
    <source>
        <dbReference type="ARBA" id="ARBA00023303"/>
    </source>
</evidence>
<reference evidence="14" key="1">
    <citation type="journal article" date="2019" name="Int. J. Syst. Evol. Microbiol.">
        <title>The Global Catalogue of Microorganisms (GCM) 10K type strain sequencing project: providing services to taxonomists for standard genome sequencing and annotation.</title>
        <authorList>
            <consortium name="The Broad Institute Genomics Platform"/>
            <consortium name="The Broad Institute Genome Sequencing Center for Infectious Disease"/>
            <person name="Wu L."/>
            <person name="Ma J."/>
        </authorList>
    </citation>
    <scope>NUCLEOTIDE SEQUENCE [LARGE SCALE GENOMIC DNA]</scope>
    <source>
        <strain evidence="14">CGMCC 1.12766</strain>
    </source>
</reference>
<keyword evidence="8 12" id="KW-0472">Membrane</keyword>
<dbReference type="EMBL" id="BMFS01000015">
    <property type="protein sequence ID" value="GGH07634.1"/>
    <property type="molecule type" value="Genomic_DNA"/>
</dbReference>